<organism evidence="2 3">
    <name type="scientific">Ruminococcus albus SY3</name>
    <dbReference type="NCBI Taxonomy" id="1341156"/>
    <lineage>
        <taxon>Bacteria</taxon>
        <taxon>Bacillati</taxon>
        <taxon>Bacillota</taxon>
        <taxon>Clostridia</taxon>
        <taxon>Eubacteriales</taxon>
        <taxon>Oscillospiraceae</taxon>
        <taxon>Ruminococcus</taxon>
    </lineage>
</organism>
<dbReference type="PATRIC" id="fig|1341156.4.peg.138"/>
<dbReference type="OrthoDB" id="1815332at2"/>
<evidence type="ECO:0000256" key="1">
    <source>
        <dbReference type="SAM" id="Phobius"/>
    </source>
</evidence>
<feature type="transmembrane region" description="Helical" evidence="1">
    <location>
        <begin position="112"/>
        <end position="136"/>
    </location>
</feature>
<dbReference type="Proteomes" id="UP000021369">
    <property type="component" value="Unassembled WGS sequence"/>
</dbReference>
<keyword evidence="1" id="KW-1133">Transmembrane helix</keyword>
<accession>A0A011W2H3</accession>
<feature type="transmembrane region" description="Helical" evidence="1">
    <location>
        <begin position="181"/>
        <end position="203"/>
    </location>
</feature>
<keyword evidence="3" id="KW-1185">Reference proteome</keyword>
<comment type="caution">
    <text evidence="2">The sequence shown here is derived from an EMBL/GenBank/DDBJ whole genome shotgun (WGS) entry which is preliminary data.</text>
</comment>
<keyword evidence="1" id="KW-0812">Transmembrane</keyword>
<feature type="transmembrane region" description="Helical" evidence="1">
    <location>
        <begin position="64"/>
        <end position="85"/>
    </location>
</feature>
<reference evidence="2 3" key="1">
    <citation type="submission" date="2013-06" db="EMBL/GenBank/DDBJ databases">
        <title>Rumen cellulosomics: divergent fiber-degrading strategies revealed by comparative genome-wide analysis of six Ruminococcal strains.</title>
        <authorList>
            <person name="Dassa B."/>
            <person name="Borovok I."/>
            <person name="Lamed R."/>
            <person name="Flint H."/>
            <person name="Yeoman C.J."/>
            <person name="White B."/>
            <person name="Bayer E.A."/>
        </authorList>
    </citation>
    <scope>NUCLEOTIDE SEQUENCE [LARGE SCALE GENOMIC DNA]</scope>
    <source>
        <strain evidence="2 3">SY3</strain>
    </source>
</reference>
<feature type="transmembrane region" description="Helical" evidence="1">
    <location>
        <begin position="244"/>
        <end position="265"/>
    </location>
</feature>
<name>A0A011W2H3_RUMAL</name>
<keyword evidence="1" id="KW-0472">Membrane</keyword>
<proteinExistence type="predicted"/>
<feature type="transmembrane region" description="Helical" evidence="1">
    <location>
        <begin position="304"/>
        <end position="322"/>
    </location>
</feature>
<dbReference type="RefSeq" id="WP_037284722.1">
    <property type="nucleotide sequence ID" value="NZ_JEOB01000001.1"/>
</dbReference>
<sequence>MAQKYLEKINKASTAEYRNRRKIRLMILIITVAAALFEVTDFSVRSYKEYNSSNNLIFPHYEGFFGLFLMFVAASFGAFAVYGVFSDLTNKQTADVQLSLPMSAKDRYYSKLLAVAKLHILPLLGAGIFVIIAGAIKGHVIMGQCISYLLQLHCVILAEALFVDAICIFCMSCCGAKAEGVYTSIITGLCASMTPFLVFNFTIERFSGVNLGGDESGKYFASFGALVGMCISDTGVFDTTAERITVLIINILLSCLLIFVTFFIYRKRDGRHVGKPMVYDLFMELFMFTGLFTLFTMFSYISSWGIGLTIALIIYLVIRIVAARAKITPKLFAVWLLKFGASFAVFVAIMAAGYFTGGFGHYKLRNDKIKYDTSRMQIHTTLDDGYSVENRLFEKSYYIDENTDPDGRSAGNISRAEADEKLHQINAFLDKYYTLENRNFDDFMDMMFRQNIFYYDDDDDSTSEGSVEVYISVSDVNDLKYSYSDVRSNNFEVSFDIPAEKYEDFLKEAQEILPETDDGYDRYYY</sequence>
<feature type="transmembrane region" description="Helical" evidence="1">
    <location>
        <begin position="334"/>
        <end position="355"/>
    </location>
</feature>
<feature type="transmembrane region" description="Helical" evidence="1">
    <location>
        <begin position="148"/>
        <end position="169"/>
    </location>
</feature>
<feature type="transmembrane region" description="Helical" evidence="1">
    <location>
        <begin position="25"/>
        <end position="44"/>
    </location>
</feature>
<feature type="transmembrane region" description="Helical" evidence="1">
    <location>
        <begin position="277"/>
        <end position="298"/>
    </location>
</feature>
<dbReference type="EMBL" id="JEOB01000001">
    <property type="protein sequence ID" value="EXM40983.1"/>
    <property type="molecule type" value="Genomic_DNA"/>
</dbReference>
<gene>
    <name evidence="2" type="ORF">RASY3_02075</name>
</gene>
<protein>
    <submittedName>
        <fullName evidence="2">Uncharacterized protein</fullName>
    </submittedName>
</protein>
<dbReference type="AlphaFoldDB" id="A0A011W2H3"/>
<evidence type="ECO:0000313" key="3">
    <source>
        <dbReference type="Proteomes" id="UP000021369"/>
    </source>
</evidence>
<evidence type="ECO:0000313" key="2">
    <source>
        <dbReference type="EMBL" id="EXM40983.1"/>
    </source>
</evidence>